<keyword evidence="2" id="KW-1185">Reference proteome</keyword>
<name>A0ABP8B9W0_9ACTN</name>
<evidence type="ECO:0000313" key="2">
    <source>
        <dbReference type="Proteomes" id="UP001501251"/>
    </source>
</evidence>
<proteinExistence type="predicted"/>
<evidence type="ECO:0000313" key="1">
    <source>
        <dbReference type="EMBL" id="GAA4201655.1"/>
    </source>
</evidence>
<gene>
    <name evidence="1" type="ORF">GCM10022252_56710</name>
</gene>
<comment type="caution">
    <text evidence="1">The sequence shown here is derived from an EMBL/GenBank/DDBJ whole genome shotgun (WGS) entry which is preliminary data.</text>
</comment>
<dbReference type="Proteomes" id="UP001501251">
    <property type="component" value="Unassembled WGS sequence"/>
</dbReference>
<dbReference type="RefSeq" id="WP_344921140.1">
    <property type="nucleotide sequence ID" value="NZ_BAABAQ010000011.1"/>
</dbReference>
<reference evidence="2" key="1">
    <citation type="journal article" date="2019" name="Int. J. Syst. Evol. Microbiol.">
        <title>The Global Catalogue of Microorganisms (GCM) 10K type strain sequencing project: providing services to taxonomists for standard genome sequencing and annotation.</title>
        <authorList>
            <consortium name="The Broad Institute Genomics Platform"/>
            <consortium name="The Broad Institute Genome Sequencing Center for Infectious Disease"/>
            <person name="Wu L."/>
            <person name="Ma J."/>
        </authorList>
    </citation>
    <scope>NUCLEOTIDE SEQUENCE [LARGE SCALE GENOMIC DNA]</scope>
    <source>
        <strain evidence="2">JCM 17388</strain>
    </source>
</reference>
<protein>
    <submittedName>
        <fullName evidence="1">Uncharacterized protein</fullName>
    </submittedName>
</protein>
<accession>A0ABP8B9W0</accession>
<dbReference type="EMBL" id="BAABAQ010000011">
    <property type="protein sequence ID" value="GAA4201655.1"/>
    <property type="molecule type" value="Genomic_DNA"/>
</dbReference>
<sequence>MEIQITDTAVGELTLTLDRDGGSMRVEGDAIPTVVVRRSAEAVARPHIPIGTRGPEHLTMTLDGTEVPLRPAPGRVTRHSYRAEADHAGSTYTLIPTSDVSSGFFRGEYGLGEFTTFADGEVRAGWVASPSPEEAAIGYALAACFGSGAEHPLLALLDNIGF</sequence>
<organism evidence="1 2">
    <name type="scientific">Streptosporangium oxazolinicum</name>
    <dbReference type="NCBI Taxonomy" id="909287"/>
    <lineage>
        <taxon>Bacteria</taxon>
        <taxon>Bacillati</taxon>
        <taxon>Actinomycetota</taxon>
        <taxon>Actinomycetes</taxon>
        <taxon>Streptosporangiales</taxon>
        <taxon>Streptosporangiaceae</taxon>
        <taxon>Streptosporangium</taxon>
    </lineage>
</organism>